<evidence type="ECO:0000313" key="5">
    <source>
        <dbReference type="EMBL" id="KAB1068978.1"/>
    </source>
</evidence>
<keyword evidence="2" id="KW-0680">Restriction system</keyword>
<dbReference type="Gene3D" id="3.90.220.20">
    <property type="entry name" value="DNA methylase specificity domains"/>
    <property type="match status" value="2"/>
</dbReference>
<dbReference type="PANTHER" id="PTHR30408">
    <property type="entry name" value="TYPE-1 RESTRICTION ENZYME ECOKI SPECIFICITY PROTEIN"/>
    <property type="match status" value="1"/>
</dbReference>
<dbReference type="InterPro" id="IPR044946">
    <property type="entry name" value="Restrct_endonuc_typeI_TRD_sf"/>
</dbReference>
<evidence type="ECO:0000256" key="1">
    <source>
        <dbReference type="ARBA" id="ARBA00010923"/>
    </source>
</evidence>
<evidence type="ECO:0000256" key="3">
    <source>
        <dbReference type="ARBA" id="ARBA00023125"/>
    </source>
</evidence>
<dbReference type="CDD" id="cd17284">
    <property type="entry name" value="RMtype1_S_Cbo7060ORF11580P_TRD2-CR2_like"/>
    <property type="match status" value="1"/>
</dbReference>
<dbReference type="PANTHER" id="PTHR30408:SF12">
    <property type="entry name" value="TYPE I RESTRICTION ENZYME MJAVIII SPECIFICITY SUBUNIT"/>
    <property type="match status" value="1"/>
</dbReference>
<name>A0A6N6MHN3_9FLAO</name>
<keyword evidence="6" id="KW-1185">Reference proteome</keyword>
<dbReference type="InterPro" id="IPR000055">
    <property type="entry name" value="Restrct_endonuc_typeI_TRD"/>
</dbReference>
<accession>A0A6N6MHN3</accession>
<evidence type="ECO:0000313" key="6">
    <source>
        <dbReference type="Proteomes" id="UP000441333"/>
    </source>
</evidence>
<feature type="domain" description="Type I restriction modification DNA specificity" evidence="4">
    <location>
        <begin position="27"/>
        <end position="201"/>
    </location>
</feature>
<dbReference type="CDD" id="cd17256">
    <property type="entry name" value="RMtype1_S_EcoJA65PI-TRD1-CR1_like"/>
    <property type="match status" value="1"/>
</dbReference>
<evidence type="ECO:0000256" key="2">
    <source>
        <dbReference type="ARBA" id="ARBA00022747"/>
    </source>
</evidence>
<reference evidence="5 6" key="1">
    <citation type="submission" date="2019-09" db="EMBL/GenBank/DDBJ databases">
        <authorList>
            <person name="Cao W.R."/>
        </authorList>
    </citation>
    <scope>NUCLEOTIDE SEQUENCE [LARGE SCALE GENOMIC DNA]</scope>
    <source>
        <strain evidence="5 6">B1N29</strain>
    </source>
</reference>
<dbReference type="EMBL" id="WAAT01000028">
    <property type="protein sequence ID" value="KAB1068978.1"/>
    <property type="molecule type" value="Genomic_DNA"/>
</dbReference>
<comment type="similarity">
    <text evidence="1">Belongs to the type-I restriction system S methylase family.</text>
</comment>
<sequence length="416" mass="47341">MMEKQLSSIVPSRNIPQLRFPEFEGVWETIKLDKIVSKVGSGSTPKGGVEVYTKTGIPFIRSQNIFSNTLNLDETHIPKTLHEKMKGSKVLSNDILLNITGGSIGRSCVVPNSFEEGNVNQHVSIIRLKKDSPKFLQALLSSFHGQKLIFQGMTGSGREGLNFQSIRAFKFKLPQFPEQQKIAAFLTDVDTKITQLTKKKTLLEQYKKGVMQKIFNQELRFKDDNGNEFPDWEEKKLKKFILDFIVPMRDKPKDLTGDIPWCRIEDFDGKYLSTSKSNQGVTMETVKDMKLKVYPVNTLLVSCSANLGFCAIVKKELVTNQTFIGLFPDQEKVDVSYLYHIMKLSSRRLNVLSSGTTISYLSRKQFENFSIQFPCLEEQTKIANFLSDIDKKIEAVTTKIEKAQSFKKGLLQQMFV</sequence>
<dbReference type="AlphaFoldDB" id="A0A6N6MHN3"/>
<keyword evidence="3" id="KW-0238">DNA-binding</keyword>
<evidence type="ECO:0000259" key="4">
    <source>
        <dbReference type="Pfam" id="PF01420"/>
    </source>
</evidence>
<dbReference type="GO" id="GO:0009307">
    <property type="term" value="P:DNA restriction-modification system"/>
    <property type="evidence" value="ECO:0007669"/>
    <property type="project" value="UniProtKB-KW"/>
</dbReference>
<dbReference type="Proteomes" id="UP000441333">
    <property type="component" value="Unassembled WGS sequence"/>
</dbReference>
<proteinExistence type="inferred from homology"/>
<dbReference type="Gene3D" id="1.10.287.1120">
    <property type="entry name" value="Bipartite methylase S protein"/>
    <property type="match status" value="1"/>
</dbReference>
<dbReference type="Pfam" id="PF01420">
    <property type="entry name" value="Methylase_S"/>
    <property type="match status" value="2"/>
</dbReference>
<comment type="caution">
    <text evidence="5">The sequence shown here is derived from an EMBL/GenBank/DDBJ whole genome shotgun (WGS) entry which is preliminary data.</text>
</comment>
<gene>
    <name evidence="5" type="ORF">F6U93_04280</name>
</gene>
<dbReference type="SUPFAM" id="SSF116734">
    <property type="entry name" value="DNA methylase specificity domain"/>
    <property type="match status" value="2"/>
</dbReference>
<dbReference type="RefSeq" id="WP_150937177.1">
    <property type="nucleotide sequence ID" value="NZ_WAAT01000028.1"/>
</dbReference>
<dbReference type="InterPro" id="IPR052021">
    <property type="entry name" value="Type-I_RS_S_subunit"/>
</dbReference>
<feature type="domain" description="Type I restriction modification DNA specificity" evidence="4">
    <location>
        <begin position="252"/>
        <end position="402"/>
    </location>
</feature>
<dbReference type="GO" id="GO:0003677">
    <property type="term" value="F:DNA binding"/>
    <property type="evidence" value="ECO:0007669"/>
    <property type="project" value="UniProtKB-KW"/>
</dbReference>
<protein>
    <recommendedName>
        <fullName evidence="4">Type I restriction modification DNA specificity domain-containing protein</fullName>
    </recommendedName>
</protein>
<organism evidence="5 6">
    <name type="scientific">Pseudotamlana haliotis</name>
    <dbReference type="NCBI Taxonomy" id="2614804"/>
    <lineage>
        <taxon>Bacteria</taxon>
        <taxon>Pseudomonadati</taxon>
        <taxon>Bacteroidota</taxon>
        <taxon>Flavobacteriia</taxon>
        <taxon>Flavobacteriales</taxon>
        <taxon>Flavobacteriaceae</taxon>
        <taxon>Pseudotamlana</taxon>
    </lineage>
</organism>